<dbReference type="InterPro" id="IPR040131">
    <property type="entry name" value="MnmG_N"/>
</dbReference>
<reference evidence="8" key="1">
    <citation type="submission" date="2019-10" db="EMBL/GenBank/DDBJ databases">
        <title>Whole Genome Sequencing and Characterization of Texas Phoenix Palm Decline Phytoplasma Belongs to Lethal Yellowing (16SrIV) Group.</title>
        <authorList>
            <person name="Bao M."/>
        </authorList>
    </citation>
    <scope>NUCLEOTIDE SEQUENCE [LARGE SCALE GENOMIC DNA]</scope>
    <source>
        <strain evidence="8">ACPD</strain>
    </source>
</reference>
<gene>
    <name evidence="8" type="ORF">FEF22_002010</name>
</gene>
<evidence type="ECO:0000256" key="3">
    <source>
        <dbReference type="ARBA" id="ARBA00022694"/>
    </source>
</evidence>
<evidence type="ECO:0000256" key="5">
    <source>
        <dbReference type="ARBA" id="ARBA00023027"/>
    </source>
</evidence>
<keyword evidence="9" id="KW-1185">Reference proteome</keyword>
<dbReference type="PANTHER" id="PTHR11806">
    <property type="entry name" value="GLUCOSE INHIBITED DIVISION PROTEIN A"/>
    <property type="match status" value="1"/>
</dbReference>
<evidence type="ECO:0000313" key="8">
    <source>
        <dbReference type="EMBL" id="MBP3059548.1"/>
    </source>
</evidence>
<comment type="caution">
    <text evidence="8">The sequence shown here is derived from an EMBL/GenBank/DDBJ whole genome shotgun (WGS) entry which is preliminary data.</text>
</comment>
<dbReference type="Pfam" id="PF01134">
    <property type="entry name" value="GIDA"/>
    <property type="match status" value="1"/>
</dbReference>
<protein>
    <submittedName>
        <fullName evidence="8">tRNA uridine-5-carboxymethylaminomethyl(34) synthesis enzyme MnmG</fullName>
    </submittedName>
</protein>
<dbReference type="SUPFAM" id="SSF51905">
    <property type="entry name" value="FAD/NAD(P)-binding domain"/>
    <property type="match status" value="1"/>
</dbReference>
<dbReference type="InterPro" id="IPR036188">
    <property type="entry name" value="FAD/NAD-bd_sf"/>
</dbReference>
<evidence type="ECO:0000256" key="4">
    <source>
        <dbReference type="ARBA" id="ARBA00022827"/>
    </source>
</evidence>
<accession>A0ABS5BIZ5</accession>
<name>A0ABS5BIZ5_9MOLU</name>
<organism evidence="8 9">
    <name type="scientific">Texas Phoenix palm phytoplasma</name>
    <dbReference type="NCBI Taxonomy" id="176709"/>
    <lineage>
        <taxon>Bacteria</taxon>
        <taxon>Bacillati</taxon>
        <taxon>Mycoplasmatota</taxon>
        <taxon>Mollicutes</taxon>
        <taxon>Acholeplasmatales</taxon>
        <taxon>Acholeplasmataceae</taxon>
        <taxon>Candidatus Phytoplasma</taxon>
        <taxon>16SrIV (Coconut lethal yellows group)</taxon>
    </lineage>
</organism>
<feature type="non-terminal residue" evidence="8">
    <location>
        <position position="1"/>
    </location>
</feature>
<dbReference type="InterPro" id="IPR002218">
    <property type="entry name" value="MnmG-rel"/>
</dbReference>
<keyword evidence="4" id="KW-0274">FAD</keyword>
<comment type="subunit">
    <text evidence="6">Homodimer. Heterotetramer of two MnmE and two MnmG subunits.</text>
</comment>
<dbReference type="EMBL" id="VBRA02000014">
    <property type="protein sequence ID" value="MBP3059548.1"/>
    <property type="molecule type" value="Genomic_DNA"/>
</dbReference>
<keyword evidence="5" id="KW-0520">NAD</keyword>
<proteinExistence type="predicted"/>
<keyword evidence="3" id="KW-0819">tRNA processing</keyword>
<evidence type="ECO:0000256" key="1">
    <source>
        <dbReference type="ARBA" id="ARBA00001974"/>
    </source>
</evidence>
<dbReference type="Proteomes" id="UP001192346">
    <property type="component" value="Unassembled WGS sequence"/>
</dbReference>
<comment type="cofactor">
    <cofactor evidence="1">
        <name>FAD</name>
        <dbReference type="ChEBI" id="CHEBI:57692"/>
    </cofactor>
</comment>
<evidence type="ECO:0000256" key="2">
    <source>
        <dbReference type="ARBA" id="ARBA00022630"/>
    </source>
</evidence>
<keyword evidence="2" id="KW-0285">Flavoprotein</keyword>
<evidence type="ECO:0000313" key="9">
    <source>
        <dbReference type="Proteomes" id="UP001192346"/>
    </source>
</evidence>
<dbReference type="PANTHER" id="PTHR11806:SF0">
    <property type="entry name" value="PROTEIN MTO1 HOMOLOG, MITOCHONDRIAL"/>
    <property type="match status" value="1"/>
</dbReference>
<dbReference type="Gene3D" id="3.50.50.60">
    <property type="entry name" value="FAD/NAD(P)-binding domain"/>
    <property type="match status" value="1"/>
</dbReference>
<evidence type="ECO:0000256" key="6">
    <source>
        <dbReference type="ARBA" id="ARBA00025948"/>
    </source>
</evidence>
<sequence>AQIDKIKYPKVVLKMLKKASNLTLLEGLVYNFIIEDNKVKGVRLENGKIIYSKTVILTTGTYLSSNILIGEKRIISKPNSFFN</sequence>
<dbReference type="RefSeq" id="WP_210352289.1">
    <property type="nucleotide sequence ID" value="NZ_VBRA02000014.1"/>
</dbReference>
<evidence type="ECO:0000259" key="7">
    <source>
        <dbReference type="Pfam" id="PF01134"/>
    </source>
</evidence>
<feature type="domain" description="MnmG N-terminal" evidence="7">
    <location>
        <begin position="1"/>
        <end position="79"/>
    </location>
</feature>